<name>A0AA86NUX9_9EUKA</name>
<proteinExistence type="predicted"/>
<organism evidence="1">
    <name type="scientific">Hexamita inflata</name>
    <dbReference type="NCBI Taxonomy" id="28002"/>
    <lineage>
        <taxon>Eukaryota</taxon>
        <taxon>Metamonada</taxon>
        <taxon>Diplomonadida</taxon>
        <taxon>Hexamitidae</taxon>
        <taxon>Hexamitinae</taxon>
        <taxon>Hexamita</taxon>
    </lineage>
</organism>
<evidence type="ECO:0000313" key="3">
    <source>
        <dbReference type="Proteomes" id="UP001642409"/>
    </source>
</evidence>
<reference evidence="1" key="1">
    <citation type="submission" date="2023-06" db="EMBL/GenBank/DDBJ databases">
        <authorList>
            <person name="Kurt Z."/>
        </authorList>
    </citation>
    <scope>NUCLEOTIDE SEQUENCE</scope>
</reference>
<comment type="caution">
    <text evidence="1">The sequence shown here is derived from an EMBL/GenBank/DDBJ whole genome shotgun (WGS) entry which is preliminary data.</text>
</comment>
<dbReference type="PANTHER" id="PTHR37049">
    <property type="entry name" value="PEPTIDASE S41 FAMILY PROTEIN"/>
    <property type="match status" value="1"/>
</dbReference>
<gene>
    <name evidence="1" type="ORF">HINF_LOCUS13939</name>
    <name evidence="2" type="ORF">HINF_LOCUS26797</name>
</gene>
<reference evidence="2 3" key="2">
    <citation type="submission" date="2024-07" db="EMBL/GenBank/DDBJ databases">
        <authorList>
            <person name="Akdeniz Z."/>
        </authorList>
    </citation>
    <scope>NUCLEOTIDE SEQUENCE [LARGE SCALE GENOMIC DNA]</scope>
</reference>
<dbReference type="Proteomes" id="UP001642409">
    <property type="component" value="Unassembled WGS sequence"/>
</dbReference>
<dbReference type="EMBL" id="CAXDID020000082">
    <property type="protein sequence ID" value="CAL6019123.1"/>
    <property type="molecule type" value="Genomic_DNA"/>
</dbReference>
<evidence type="ECO:0000313" key="2">
    <source>
        <dbReference type="EMBL" id="CAL6019123.1"/>
    </source>
</evidence>
<dbReference type="SUPFAM" id="SSF52096">
    <property type="entry name" value="ClpP/crotonase"/>
    <property type="match status" value="1"/>
</dbReference>
<protein>
    <recommendedName>
        <fullName evidence="4">Tail specific protease domain-containing protein</fullName>
    </recommendedName>
</protein>
<accession>A0AA86NUX9</accession>
<keyword evidence="3" id="KW-1185">Reference proteome</keyword>
<sequence length="771" mass="87762">MLSLIILSYQDACTLPANTPTSVDYIKNCFRLVPFDEKVRESTITTMQSLVSIYAFAGQANNTNAFNIPPVDIQAELTKIKSAAYTSDYDFHSSISKIFHRVYDAHTKYAMPQGYGQFQVISGVVPIFKNNEFVLEAVQGAVYQKVRQMQGLEEHVLKTIVKVNDTDPQTFFNQIAQKISFYEKDANARYNEYITEGVFKRAVRTYVDVATEPLTYEFADGTKATAEYMLFNPNEIISIETIKQKNLRQTTMRSNPLKQFLSELRLPKNLLKINKDTTLQTLYEGNDISCYQHGSTFVLTVPTFSPDKVESFVDDFQQCMKIMDQAKDGRLIVNVAGNGGGYITLGYRMLAVLAPYVQPRWGKYQIIKNDINKFFVDSKDVHNDFGTQERFDLSSGKIFEKGEWFNKSESHFDHTFSGKYSFDLAYDEKPKSVYDSLLNTKTPHWLKTSNNNKLVFVTDGTCGSTCACFMMRGAEAHAGLYLQLGGTPLNPLTSVASFAGGSVMATSTTDLFDLSSFNINKFPTSASFGWAHEQVYSFNDPELTLEYKPVRTDDSIPVHWDQSGWYSVNKLEEIAVAVEQKTECYSFMHIEDDVCEKKDRNGIYARYCVEGTYKGDCTLVACQLDYQIENGKCTRIPLKHTDKDNNTVLIICLSTAGAAVIQLWEVELLFLVYYVSNYILKYFATSNADDKFQQIISSWRLFMNYSLTQEGQKYDFDRIRPQSTIQSRYLIFQKGKIEITTCNKRTAMTKINAVEDVQGRSTNSLNKLRQF</sequence>
<evidence type="ECO:0000313" key="1">
    <source>
        <dbReference type="EMBL" id="CAI9926294.1"/>
    </source>
</evidence>
<evidence type="ECO:0008006" key="4">
    <source>
        <dbReference type="Google" id="ProtNLM"/>
    </source>
</evidence>
<dbReference type="InterPro" id="IPR029045">
    <property type="entry name" value="ClpP/crotonase-like_dom_sf"/>
</dbReference>
<dbReference type="EMBL" id="CATOUU010000367">
    <property type="protein sequence ID" value="CAI9926294.1"/>
    <property type="molecule type" value="Genomic_DNA"/>
</dbReference>
<dbReference type="InterPro" id="IPR052766">
    <property type="entry name" value="S41A_metabolite_peptidase"/>
</dbReference>
<dbReference type="Gene3D" id="3.90.226.10">
    <property type="entry name" value="2-enoyl-CoA Hydratase, Chain A, domain 1"/>
    <property type="match status" value="1"/>
</dbReference>
<dbReference type="AlphaFoldDB" id="A0AA86NUX9"/>
<dbReference type="PANTHER" id="PTHR37049:SF4">
    <property type="entry name" value="RHODANESE DOMAIN-CONTAINING PROTEIN"/>
    <property type="match status" value="1"/>
</dbReference>